<keyword evidence="2" id="KW-1185">Reference proteome</keyword>
<gene>
    <name evidence="1" type="ORF">Ctob_009958</name>
</gene>
<dbReference type="AlphaFoldDB" id="A0A0M0J8R5"/>
<protein>
    <submittedName>
        <fullName evidence="1">Uncharacterized protein</fullName>
    </submittedName>
</protein>
<dbReference type="EMBL" id="JWZX01003234">
    <property type="protein sequence ID" value="KOO22961.1"/>
    <property type="molecule type" value="Genomic_DNA"/>
</dbReference>
<dbReference type="Gene3D" id="3.40.50.11350">
    <property type="match status" value="1"/>
</dbReference>
<comment type="caution">
    <text evidence="1">The sequence shown here is derived from an EMBL/GenBank/DDBJ whole genome shotgun (WGS) entry which is preliminary data.</text>
</comment>
<evidence type="ECO:0000313" key="1">
    <source>
        <dbReference type="EMBL" id="KOO22961.1"/>
    </source>
</evidence>
<organism evidence="1 2">
    <name type="scientific">Chrysochromulina tobinii</name>
    <dbReference type="NCBI Taxonomy" id="1460289"/>
    <lineage>
        <taxon>Eukaryota</taxon>
        <taxon>Haptista</taxon>
        <taxon>Haptophyta</taxon>
        <taxon>Prymnesiophyceae</taxon>
        <taxon>Prymnesiales</taxon>
        <taxon>Chrysochromulinaceae</taxon>
        <taxon>Chrysochromulina</taxon>
    </lineage>
</organism>
<proteinExistence type="predicted"/>
<dbReference type="Proteomes" id="UP000037460">
    <property type="component" value="Unassembled WGS sequence"/>
</dbReference>
<evidence type="ECO:0000313" key="2">
    <source>
        <dbReference type="Proteomes" id="UP000037460"/>
    </source>
</evidence>
<sequence length="321" mass="36528">MVANFVLYAGHKGLVPLIQFEPSWVKRTMGTAWAANGGKLWEVFFEGYCHNVSVWLASCSNVMREQSKLKSFFYPGMQYKYKWPIHQWYNADSPAKDQCDETDTCDRFNAAVFQQWRLQGHAASRRVHRLSAPYQAEVDRLWHRLNPDGVRPVLGLHMRGSDKRSGRIVVRPEAFWPYVQLFGANFPRGLVYVATESAIYARAVELWNTTLSGRVLMQPIDTRVEGRKGNFYVHEPLKVAHDVLLDIMMLARCDYLLHGASAVAESAIYVNPALHWRSTHLEYAHSGCGNPNGTCPDAPWLWESTYHGPHYSAAPELDEAG</sequence>
<dbReference type="OrthoDB" id="2014825at2759"/>
<accession>A0A0M0J8R5</accession>
<name>A0A0M0J8R5_9EUKA</name>
<reference evidence="2" key="1">
    <citation type="journal article" date="2015" name="PLoS Genet.">
        <title>Genome Sequence and Transcriptome Analyses of Chrysochromulina tobin: Metabolic Tools for Enhanced Algal Fitness in the Prominent Order Prymnesiales (Haptophyceae).</title>
        <authorList>
            <person name="Hovde B.T."/>
            <person name="Deodato C.R."/>
            <person name="Hunsperger H.M."/>
            <person name="Ryken S.A."/>
            <person name="Yost W."/>
            <person name="Jha R.K."/>
            <person name="Patterson J."/>
            <person name="Monnat R.J. Jr."/>
            <person name="Barlow S.B."/>
            <person name="Starkenburg S.R."/>
            <person name="Cattolico R.A."/>
        </authorList>
    </citation>
    <scope>NUCLEOTIDE SEQUENCE</scope>
    <source>
        <strain evidence="2">CCMP291</strain>
    </source>
</reference>